<dbReference type="EMBL" id="DSOV01000036">
    <property type="protein sequence ID" value="HEN42263.1"/>
    <property type="molecule type" value="Genomic_DNA"/>
</dbReference>
<evidence type="ECO:0000259" key="2">
    <source>
        <dbReference type="Pfam" id="PF13598"/>
    </source>
</evidence>
<dbReference type="PANTHER" id="PTHR38075:SF1">
    <property type="entry name" value="DUF4139 DOMAIN-CONTAINING PROTEIN"/>
    <property type="match status" value="1"/>
</dbReference>
<comment type="caution">
    <text evidence="3">The sequence shown here is derived from an EMBL/GenBank/DDBJ whole genome shotgun (WGS) entry which is preliminary data.</text>
</comment>
<protein>
    <submittedName>
        <fullName evidence="3">DUF4139 domain-containing protein</fullName>
    </submittedName>
</protein>
<reference evidence="3" key="1">
    <citation type="journal article" date="2020" name="mSystems">
        <title>Genome- and Community-Level Interaction Insights into Carbon Utilization and Element Cycling Functions of Hydrothermarchaeota in Hydrothermal Sediment.</title>
        <authorList>
            <person name="Zhou Z."/>
            <person name="Liu Y."/>
            <person name="Xu W."/>
            <person name="Pan J."/>
            <person name="Luo Z.H."/>
            <person name="Li M."/>
        </authorList>
    </citation>
    <scope>NUCLEOTIDE SEQUENCE [LARGE SCALE GENOMIC DNA]</scope>
    <source>
        <strain evidence="3">SpSt-349</strain>
    </source>
</reference>
<feature type="signal peptide" evidence="1">
    <location>
        <begin position="1"/>
        <end position="22"/>
    </location>
</feature>
<organism evidence="3">
    <name type="scientific">Geobacter metallireducens</name>
    <dbReference type="NCBI Taxonomy" id="28232"/>
    <lineage>
        <taxon>Bacteria</taxon>
        <taxon>Pseudomonadati</taxon>
        <taxon>Thermodesulfobacteriota</taxon>
        <taxon>Desulfuromonadia</taxon>
        <taxon>Geobacterales</taxon>
        <taxon>Geobacteraceae</taxon>
        <taxon>Geobacter</taxon>
    </lineage>
</organism>
<feature type="domain" description="DUF4139" evidence="2">
    <location>
        <begin position="184"/>
        <end position="428"/>
    </location>
</feature>
<dbReference type="AlphaFoldDB" id="A0A831U1B8"/>
<sequence length="470" mass="52063">MKRRLLLAAAALSLALPPAAPAAPVVSTEADQTGLALTIYNQNLGLVKDRRELRLGTGSRELRFMDVAAQIIPASVSIAPISGGELRVLEQNYEYDLLSPQKLMDKYVGKEVKLHQKNPHTEREEVVTATLLANNGGPVYRIGDEITFGHPGRLIFPGVPDDLIARPTLVWLLEGAGAEKRTIEASYLTGGISWRADYVVTLSGKDDQASLAGWVTIDNRSGATYRNASLKLVAGDVNRARDESIPFAKAMRAEAMAAPVPQFREEAFFEYHLYTLQRPSTIKENQTKQISLVTADAVPVKKEFLLRGESFYYHSPAGDAAKQKVGVFVEVENRKEHNLGMPLPKGVVRVYKRDGEGSLQFVGEDTIDHTPEKETVRVKLGDAFDVAAERRQTEWRKVAGDTYEAAFEITLRNHKKEDITVKVVEPVPGDWRMLSSSHPHEKGDAFSAVFKVPVGKDGEAKLAYRVRMRY</sequence>
<evidence type="ECO:0000313" key="3">
    <source>
        <dbReference type="EMBL" id="HEN42263.1"/>
    </source>
</evidence>
<name>A0A831U1B8_GEOME</name>
<gene>
    <name evidence="3" type="ORF">ENQ87_07800</name>
</gene>
<keyword evidence="1" id="KW-0732">Signal</keyword>
<dbReference type="PANTHER" id="PTHR38075">
    <property type="entry name" value="DUF4139 DOMAIN-CONTAINING PROTEIN"/>
    <property type="match status" value="1"/>
</dbReference>
<dbReference type="InterPro" id="IPR037291">
    <property type="entry name" value="DUF4139"/>
</dbReference>
<feature type="chain" id="PRO_5032313878" evidence="1">
    <location>
        <begin position="23"/>
        <end position="470"/>
    </location>
</feature>
<accession>A0A831U1B8</accession>
<dbReference type="Pfam" id="PF13598">
    <property type="entry name" value="DUF4139"/>
    <property type="match status" value="1"/>
</dbReference>
<proteinExistence type="predicted"/>
<evidence type="ECO:0000256" key="1">
    <source>
        <dbReference type="SAM" id="SignalP"/>
    </source>
</evidence>